<proteinExistence type="inferred from homology"/>
<feature type="transmembrane region" description="Helical" evidence="6">
    <location>
        <begin position="89"/>
        <end position="111"/>
    </location>
</feature>
<dbReference type="SUPFAM" id="SSF160544">
    <property type="entry name" value="EscU C-terminal domain-like"/>
    <property type="match status" value="1"/>
</dbReference>
<feature type="transmembrane region" description="Helical" evidence="6">
    <location>
        <begin position="193"/>
        <end position="211"/>
    </location>
</feature>
<dbReference type="PANTHER" id="PTHR30531">
    <property type="entry name" value="FLAGELLAR BIOSYNTHETIC PROTEIN FLHB"/>
    <property type="match status" value="1"/>
</dbReference>
<dbReference type="GO" id="GO:0044781">
    <property type="term" value="P:bacterial-type flagellum organization"/>
    <property type="evidence" value="ECO:0007669"/>
    <property type="project" value="UniProtKB-KW"/>
</dbReference>
<feature type="transmembrane region" description="Helical" evidence="6">
    <location>
        <begin position="138"/>
        <end position="166"/>
    </location>
</feature>
<gene>
    <name evidence="7" type="primary">flhB</name>
    <name evidence="7" type="ORF">BUCIPSPA2889_158</name>
</gene>
<keyword evidence="7" id="KW-0282">Flagellum</keyword>
<keyword evidence="6" id="KW-0812">Transmembrane</keyword>
<dbReference type="PRINTS" id="PR00950">
    <property type="entry name" value="TYPE3IMSPROT"/>
</dbReference>
<comment type="similarity">
    <text evidence="1">Belongs to the type III secretion exporter family.</text>
</comment>
<dbReference type="EMBL" id="LR217727">
    <property type="protein sequence ID" value="VFP85291.1"/>
    <property type="molecule type" value="Genomic_DNA"/>
</dbReference>
<dbReference type="GO" id="GO:0005886">
    <property type="term" value="C:plasma membrane"/>
    <property type="evidence" value="ECO:0007669"/>
    <property type="project" value="TreeGrafter"/>
</dbReference>
<reference evidence="7" key="1">
    <citation type="submission" date="2019-02" db="EMBL/GenBank/DDBJ databases">
        <authorList>
            <person name="Manzano-Marin A."/>
            <person name="Manzano-Marin A."/>
        </authorList>
    </citation>
    <scope>NUCLEOTIDE SEQUENCE</scope>
    <source>
        <strain evidence="7">BuCipseudotsugae</strain>
    </source>
</reference>
<dbReference type="AlphaFoldDB" id="A0A451DF74"/>
<evidence type="ECO:0000256" key="3">
    <source>
        <dbReference type="ARBA" id="ARBA00022795"/>
    </source>
</evidence>
<dbReference type="PANTHER" id="PTHR30531:SF12">
    <property type="entry name" value="FLAGELLAR BIOSYNTHETIC PROTEIN FLHB"/>
    <property type="match status" value="1"/>
</dbReference>
<sequence length="370" mass="43761">MNYNVNEDKTESATPHKIKQFKKHGEIPYLFDLNSFFILSFFFVFLYINKKFIFFFLLKLFIVNLTFDYEIINYAKLCDLIVLSNFKNFIFLFLMLFIGILFILILSPVILQGDFIRIKFFKFKLDSLYIIDNFKKKFFLNVIINFFCSMLKIMIIIIFSIFFIWMNRLSINQFYLDSLLNDIWISFNWFNKYILFIMIIIGIIAIIDTSIKYTQYYHKLKMTVQEVKDEKKELEGNPLIKQRVYALIRQSSKKSSIYSVVQSNVIIFNAKNCAVAIHYNVNIMSSPQVLFKGLGDLSIQIIKIAQKSNIPIFISDSIAKYLYYNSPVGHDIPIILYPSIAKILAWTHQLKHWKKYGGMYPPVPIVFFNS</sequence>
<keyword evidence="6" id="KW-0472">Membrane</keyword>
<feature type="transmembrane region" description="Helical" evidence="6">
    <location>
        <begin position="52"/>
        <end position="69"/>
    </location>
</feature>
<dbReference type="InterPro" id="IPR006135">
    <property type="entry name" value="T3SS_substrate_exporter"/>
</dbReference>
<dbReference type="InterPro" id="IPR029025">
    <property type="entry name" value="T3SS_substrate_exporter_C"/>
</dbReference>
<name>A0A451DF74_9GAMM</name>
<dbReference type="Pfam" id="PF01312">
    <property type="entry name" value="Bac_export_2"/>
    <property type="match status" value="1"/>
</dbReference>
<evidence type="ECO:0000256" key="5">
    <source>
        <dbReference type="ARBA" id="ARBA00025078"/>
    </source>
</evidence>
<comment type="function">
    <text evidence="5">Required for formation of the rod structure in the basal body of the flagellar apparatus. Together with FliI and FliH, may constitute the export apparatus of flagellin.</text>
</comment>
<evidence type="ECO:0000313" key="7">
    <source>
        <dbReference type="EMBL" id="VFP85291.1"/>
    </source>
</evidence>
<keyword evidence="7" id="KW-0969">Cilium</keyword>
<dbReference type="GO" id="GO:0009306">
    <property type="term" value="P:protein secretion"/>
    <property type="evidence" value="ECO:0007669"/>
    <property type="project" value="InterPro"/>
</dbReference>
<protein>
    <recommendedName>
        <fullName evidence="2">Flagellar biosynthetic protein FlhB</fullName>
    </recommendedName>
</protein>
<evidence type="ECO:0000256" key="1">
    <source>
        <dbReference type="ARBA" id="ARBA00010690"/>
    </source>
</evidence>
<keyword evidence="4" id="KW-0813">Transport</keyword>
<evidence type="ECO:0000256" key="6">
    <source>
        <dbReference type="SAM" id="Phobius"/>
    </source>
</evidence>
<evidence type="ECO:0000256" key="2">
    <source>
        <dbReference type="ARBA" id="ARBA00021622"/>
    </source>
</evidence>
<keyword evidence="3" id="KW-1005">Bacterial flagellum biogenesis</keyword>
<evidence type="ECO:0000256" key="4">
    <source>
        <dbReference type="ARBA" id="ARBA00023225"/>
    </source>
</evidence>
<keyword evidence="7" id="KW-0966">Cell projection</keyword>
<organism evidence="7">
    <name type="scientific">Buchnera aphidicola</name>
    <name type="common">Cinara pseudotsugae</name>
    <dbReference type="NCBI Taxonomy" id="2518978"/>
    <lineage>
        <taxon>Bacteria</taxon>
        <taxon>Pseudomonadati</taxon>
        <taxon>Pseudomonadota</taxon>
        <taxon>Gammaproteobacteria</taxon>
        <taxon>Enterobacterales</taxon>
        <taxon>Erwiniaceae</taxon>
        <taxon>Buchnera</taxon>
    </lineage>
</organism>
<keyword evidence="4" id="KW-1006">Bacterial flagellum protein export</keyword>
<dbReference type="Gene3D" id="3.40.1690.10">
    <property type="entry name" value="secretion proteins EscU"/>
    <property type="match status" value="1"/>
</dbReference>
<accession>A0A451DF74</accession>
<feature type="transmembrane region" description="Helical" evidence="6">
    <location>
        <begin position="27"/>
        <end position="47"/>
    </location>
</feature>
<keyword evidence="4" id="KW-0653">Protein transport</keyword>
<keyword evidence="6" id="KW-1133">Transmembrane helix</keyword>